<accession>A6HI44</accession>
<protein>
    <submittedName>
        <fullName evidence="1">RCG35537</fullName>
    </submittedName>
</protein>
<reference evidence="1 2" key="1">
    <citation type="submission" date="2005-07" db="EMBL/GenBank/DDBJ databases">
        <authorList>
            <person name="Mural R.J."/>
            <person name="Li P.W."/>
            <person name="Adams M.D."/>
            <person name="Amanatides P.G."/>
            <person name="Baden-Tillson H."/>
            <person name="Barnstead M."/>
            <person name="Chin S.H."/>
            <person name="Dew I."/>
            <person name="Evans C.A."/>
            <person name="Ferriera S."/>
            <person name="Flanigan M."/>
            <person name="Fosler C."/>
            <person name="Glodek A."/>
            <person name="Gu Z."/>
            <person name="Holt R.A."/>
            <person name="Jennings D."/>
            <person name="Kraft C.L."/>
            <person name="Lu F."/>
            <person name="Nguyen T."/>
            <person name="Nusskern D.R."/>
            <person name="Pfannkoch C.M."/>
            <person name="Sitter C."/>
            <person name="Sutton G.G."/>
            <person name="Venter J.C."/>
            <person name="Wang Z."/>
            <person name="Woodage T."/>
            <person name="Zheng X.H."/>
            <person name="Zhong F."/>
        </authorList>
    </citation>
    <scope>NUCLEOTIDE SEQUENCE [LARGE SCALE GENOMIC DNA]</scope>
    <source>
        <strain>BN</strain>
        <strain evidence="2">Sprague-Dawley</strain>
    </source>
</reference>
<evidence type="ECO:0000313" key="1">
    <source>
        <dbReference type="EMBL" id="EDM05699.1"/>
    </source>
</evidence>
<dbReference type="AlphaFoldDB" id="A6HI44"/>
<gene>
    <name evidence="1" type="ORF">rCG_35537</name>
</gene>
<name>A6HI44_RAT</name>
<dbReference type="EMBL" id="CH473948">
    <property type="protein sequence ID" value="EDM05699.1"/>
    <property type="molecule type" value="Genomic_DNA"/>
</dbReference>
<organism evidence="1 2">
    <name type="scientific">Rattus norvegicus</name>
    <name type="common">Rat</name>
    <dbReference type="NCBI Taxonomy" id="10116"/>
    <lineage>
        <taxon>Eukaryota</taxon>
        <taxon>Metazoa</taxon>
        <taxon>Chordata</taxon>
        <taxon>Craniata</taxon>
        <taxon>Vertebrata</taxon>
        <taxon>Euteleostomi</taxon>
        <taxon>Mammalia</taxon>
        <taxon>Eutheria</taxon>
        <taxon>Euarchontoglires</taxon>
        <taxon>Glires</taxon>
        <taxon>Rodentia</taxon>
        <taxon>Myomorpha</taxon>
        <taxon>Muroidea</taxon>
        <taxon>Muridae</taxon>
        <taxon>Murinae</taxon>
        <taxon>Rattus</taxon>
    </lineage>
</organism>
<evidence type="ECO:0000313" key="2">
    <source>
        <dbReference type="Proteomes" id="UP000234681"/>
    </source>
</evidence>
<sequence>MMPRRGRLLNDSWRRFVPHAPESNQVLTTDCGGNGEFLRLNDLFTKATDFRVM</sequence>
<dbReference type="Proteomes" id="UP000234681">
    <property type="component" value="Chromosome 10"/>
</dbReference>
<proteinExistence type="predicted"/>